<keyword evidence="4" id="KW-1185">Reference proteome</keyword>
<proteinExistence type="predicted"/>
<sequence length="848" mass="99102">MVRRASKLPPNATTVEEVLVRRLTSEGTDHRRQTSASSGPVAPVVSPPSALMASVATASASEQAQARLHELTAEFSQLEHRFKARHEPPERAPATDMSPRGQRQHRQLDGFIQRSVTDATTHYGAQVAESRKAMAAATGLHATRGSRVTHSVRELRSTVRRLDRVFYEVATGDKQRHLAATKIASVIRCFLWRRRYLRLRLALGEWRARRCHGFLLNMEQFSAREEFLQRQFVRLESERTQRLLRRVLAELRDVTLLNLPLRRRRLEETERRLHRKQRTLLLSVFAAWKRCALGPTSRKKATQAAKQRHAAARQRLEALERFDVITAEMVHEEFLKENIRIVRSRHPLHVLRTFFTLLKTVEYLPMRANWQRAVAHDRRVTLSKCWKAWLPLFRASQVDRQLARLNERRTLERFEPHHNLRRVDAHYRATHLRKHLRAWAAYGQRLRRVRRLFEDTTRANLGGLVRRWHARADYQRQLRAHAVEQWRAYCRRVFQTPFRAWYVYAAQRRAQRSARESICVAYRRRQRRHTKYTFFRLWKHQVLFGSIEGIHSRLHLLRSLEDQKRLCLGLEANARRYEENIAALRQSIELLERHVTDKQRELLALHDATQATRFALHTAEQGIARVQGMLEAVRQVHPGTVARIERLFDETPLLTQDLQDVVALHVRRRQEVLQKIALDETELEVQAASEGGRGAAPSRSDQLLLHRIKWVLSRLDLHQTSSSPSQPVDQLCALFEFIRSGETALLSRDNDPSHPRRSSDPQDEQLHVDRQDVVDRSLTWHRFVEALTVKFAPQRMLQLQERLVLRAKEMDDELDVLKRNPHVYNAYSGSRQPPPDKCASGEESDVPR</sequence>
<reference evidence="3" key="1">
    <citation type="submission" date="2021-12" db="EMBL/GenBank/DDBJ databases">
        <title>Prjna785345.</title>
        <authorList>
            <person name="Rujirawat T."/>
            <person name="Krajaejun T."/>
        </authorList>
    </citation>
    <scope>NUCLEOTIDE SEQUENCE</scope>
    <source>
        <strain evidence="3">Pi057C3</strain>
    </source>
</reference>
<dbReference type="AlphaFoldDB" id="A0AAD5Q2W8"/>
<name>A0AAD5Q2W8_PYTIN</name>
<dbReference type="EMBL" id="JAKCXM010000501">
    <property type="protein sequence ID" value="KAJ0393362.1"/>
    <property type="molecule type" value="Genomic_DNA"/>
</dbReference>
<keyword evidence="1" id="KW-0175">Coiled coil</keyword>
<evidence type="ECO:0000256" key="2">
    <source>
        <dbReference type="SAM" id="MobiDB-lite"/>
    </source>
</evidence>
<evidence type="ECO:0000313" key="4">
    <source>
        <dbReference type="Proteomes" id="UP001209570"/>
    </source>
</evidence>
<feature type="region of interest" description="Disordered" evidence="2">
    <location>
        <begin position="24"/>
        <end position="46"/>
    </location>
</feature>
<organism evidence="3 4">
    <name type="scientific">Pythium insidiosum</name>
    <name type="common">Pythiosis disease agent</name>
    <dbReference type="NCBI Taxonomy" id="114742"/>
    <lineage>
        <taxon>Eukaryota</taxon>
        <taxon>Sar</taxon>
        <taxon>Stramenopiles</taxon>
        <taxon>Oomycota</taxon>
        <taxon>Peronosporomycetes</taxon>
        <taxon>Pythiales</taxon>
        <taxon>Pythiaceae</taxon>
        <taxon>Pythium</taxon>
    </lineage>
</organism>
<evidence type="ECO:0000256" key="1">
    <source>
        <dbReference type="SAM" id="Coils"/>
    </source>
</evidence>
<feature type="region of interest" description="Disordered" evidence="2">
    <location>
        <begin position="745"/>
        <end position="769"/>
    </location>
</feature>
<feature type="compositionally biased region" description="Low complexity" evidence="2">
    <location>
        <begin position="35"/>
        <end position="46"/>
    </location>
</feature>
<accession>A0AAD5Q2W8</accession>
<feature type="region of interest" description="Disordered" evidence="2">
    <location>
        <begin position="824"/>
        <end position="848"/>
    </location>
</feature>
<feature type="region of interest" description="Disordered" evidence="2">
    <location>
        <begin position="84"/>
        <end position="106"/>
    </location>
</feature>
<comment type="caution">
    <text evidence="3">The sequence shown here is derived from an EMBL/GenBank/DDBJ whole genome shotgun (WGS) entry which is preliminary data.</text>
</comment>
<dbReference type="PROSITE" id="PS50096">
    <property type="entry name" value="IQ"/>
    <property type="match status" value="1"/>
</dbReference>
<evidence type="ECO:0000313" key="3">
    <source>
        <dbReference type="EMBL" id="KAJ0393362.1"/>
    </source>
</evidence>
<feature type="compositionally biased region" description="Basic and acidic residues" evidence="2">
    <location>
        <begin position="748"/>
        <end position="769"/>
    </location>
</feature>
<protein>
    <submittedName>
        <fullName evidence="3">Uncharacterized protein</fullName>
    </submittedName>
</protein>
<gene>
    <name evidence="3" type="ORF">P43SY_000632</name>
</gene>
<feature type="coiled-coil region" evidence="1">
    <location>
        <begin position="560"/>
        <end position="601"/>
    </location>
</feature>
<dbReference type="Proteomes" id="UP001209570">
    <property type="component" value="Unassembled WGS sequence"/>
</dbReference>